<sequence>MPVVMRIAGCRVVIFTNDHRPPHVHIIGSDGQVVVSIEDDPRILRIEGFSDREALKLAKEVGANADTLLKEWEVIHGKK</sequence>
<organism evidence="1 2">
    <name type="scientific">Gluconobacter oxydans</name>
    <name type="common">Gluconobacter suboxydans</name>
    <dbReference type="NCBI Taxonomy" id="442"/>
    <lineage>
        <taxon>Bacteria</taxon>
        <taxon>Pseudomonadati</taxon>
        <taxon>Pseudomonadota</taxon>
        <taxon>Alphaproteobacteria</taxon>
        <taxon>Acetobacterales</taxon>
        <taxon>Acetobacteraceae</taxon>
        <taxon>Gluconobacter</taxon>
    </lineage>
</organism>
<gene>
    <name evidence="1" type="ORF">HKD20_14000</name>
</gene>
<dbReference type="EMBL" id="JABCQL010000083">
    <property type="protein sequence ID" value="MBF0857577.1"/>
    <property type="molecule type" value="Genomic_DNA"/>
</dbReference>
<protein>
    <submittedName>
        <fullName evidence="1">DUF4160 domain-containing protein</fullName>
    </submittedName>
</protein>
<evidence type="ECO:0000313" key="2">
    <source>
        <dbReference type="Proteomes" id="UP000603665"/>
    </source>
</evidence>
<name>A0AB35AT66_GLUOY</name>
<reference evidence="1" key="2">
    <citation type="submission" date="2023-10" db="EMBL/GenBank/DDBJ databases">
        <title>Description of novel Gluconobacter species.</title>
        <authorList>
            <person name="Cleenwerck I."/>
            <person name="Cnockaert M."/>
            <person name="Borremans W."/>
            <person name="Wieme A.D."/>
            <person name="De Vuyst L."/>
            <person name="Vandamme P."/>
        </authorList>
    </citation>
    <scope>NUCLEOTIDE SEQUENCE</scope>
    <source>
        <strain evidence="1">LMG1408</strain>
    </source>
</reference>
<reference evidence="1" key="1">
    <citation type="submission" date="2020-04" db="EMBL/GenBank/DDBJ databases">
        <authorList>
            <person name="Sombolestani A."/>
        </authorList>
    </citation>
    <scope>NUCLEOTIDE SEQUENCE</scope>
    <source>
        <strain evidence="1">LMG1408</strain>
    </source>
</reference>
<accession>A0AB35AT66</accession>
<evidence type="ECO:0000313" key="1">
    <source>
        <dbReference type="EMBL" id="MBF0857577.1"/>
    </source>
</evidence>
<dbReference type="Proteomes" id="UP000603665">
    <property type="component" value="Unassembled WGS sequence"/>
</dbReference>
<dbReference type="AlphaFoldDB" id="A0AB35AT66"/>
<dbReference type="InterPro" id="IPR025427">
    <property type="entry name" value="DUF4160"/>
</dbReference>
<dbReference type="Pfam" id="PF13711">
    <property type="entry name" value="DUF4160"/>
    <property type="match status" value="1"/>
</dbReference>
<comment type="caution">
    <text evidence="1">The sequence shown here is derived from an EMBL/GenBank/DDBJ whole genome shotgun (WGS) entry which is preliminary data.</text>
</comment>
<dbReference type="RefSeq" id="WP_024716500.1">
    <property type="nucleotide sequence ID" value="NZ_LHZL01000039.1"/>
</dbReference>
<proteinExistence type="predicted"/>